<gene>
    <name evidence="8" type="ORF">SAMD00023353_4000120</name>
</gene>
<evidence type="ECO:0000313" key="9">
    <source>
        <dbReference type="Proteomes" id="UP000054516"/>
    </source>
</evidence>
<dbReference type="Proteomes" id="UP000054516">
    <property type="component" value="Unassembled WGS sequence"/>
</dbReference>
<feature type="transmembrane region" description="Helical" evidence="6">
    <location>
        <begin position="331"/>
        <end position="352"/>
    </location>
</feature>
<feature type="domain" description="Major facilitator superfamily (MFS) profile" evidence="7">
    <location>
        <begin position="52"/>
        <end position="562"/>
    </location>
</feature>
<feature type="transmembrane region" description="Helical" evidence="6">
    <location>
        <begin position="285"/>
        <end position="310"/>
    </location>
</feature>
<keyword evidence="3 6" id="KW-1133">Transmembrane helix</keyword>
<dbReference type="EMBL" id="DF977485">
    <property type="protein sequence ID" value="GAP89384.2"/>
    <property type="molecule type" value="Genomic_DNA"/>
</dbReference>
<proteinExistence type="predicted"/>
<evidence type="ECO:0000313" key="8">
    <source>
        <dbReference type="EMBL" id="GAP89384.2"/>
    </source>
</evidence>
<feature type="transmembrane region" description="Helical" evidence="6">
    <location>
        <begin position="142"/>
        <end position="164"/>
    </location>
</feature>
<feature type="transmembrane region" description="Helical" evidence="6">
    <location>
        <begin position="429"/>
        <end position="449"/>
    </location>
</feature>
<feature type="transmembrane region" description="Helical" evidence="6">
    <location>
        <begin position="49"/>
        <end position="69"/>
    </location>
</feature>
<dbReference type="OrthoDB" id="440553at2759"/>
<feature type="transmembrane region" description="Helical" evidence="6">
    <location>
        <begin position="205"/>
        <end position="225"/>
    </location>
</feature>
<feature type="transmembrane region" description="Helical" evidence="6">
    <location>
        <begin position="372"/>
        <end position="390"/>
    </location>
</feature>
<protein>
    <submittedName>
        <fullName evidence="8">Putative efflux pump antibiotic resistance protein</fullName>
    </submittedName>
</protein>
<feature type="transmembrane region" description="Helical" evidence="6">
    <location>
        <begin position="176"/>
        <end position="193"/>
    </location>
</feature>
<dbReference type="InterPro" id="IPR011701">
    <property type="entry name" value="MFS"/>
</dbReference>
<evidence type="ECO:0000256" key="1">
    <source>
        <dbReference type="ARBA" id="ARBA00004141"/>
    </source>
</evidence>
<reference evidence="8" key="1">
    <citation type="submission" date="2016-03" db="EMBL/GenBank/DDBJ databases">
        <title>Draft genome sequence of Rosellinia necatrix.</title>
        <authorList>
            <person name="Kanematsu S."/>
        </authorList>
    </citation>
    <scope>NUCLEOTIDE SEQUENCE [LARGE SCALE GENOMIC DNA]</scope>
    <source>
        <strain evidence="8">W97</strain>
    </source>
</reference>
<dbReference type="PANTHER" id="PTHR23501:SF43">
    <property type="entry name" value="MULTIDRUG TRANSPORTER, PUTATIVE (AFU_ORTHOLOGUE AFUA_6G03040)-RELATED"/>
    <property type="match status" value="1"/>
</dbReference>
<keyword evidence="2 6" id="KW-0812">Transmembrane</keyword>
<dbReference type="PANTHER" id="PTHR23501">
    <property type="entry name" value="MAJOR FACILITATOR SUPERFAMILY"/>
    <property type="match status" value="1"/>
</dbReference>
<comment type="subcellular location">
    <subcellularLocation>
        <location evidence="1">Membrane</location>
        <topology evidence="1">Multi-pass membrane protein</topology>
    </subcellularLocation>
</comment>
<feature type="transmembrane region" description="Helical" evidence="6">
    <location>
        <begin position="397"/>
        <end position="417"/>
    </location>
</feature>
<evidence type="ECO:0000256" key="2">
    <source>
        <dbReference type="ARBA" id="ARBA00022692"/>
    </source>
</evidence>
<dbReference type="GO" id="GO:0022857">
    <property type="term" value="F:transmembrane transporter activity"/>
    <property type="evidence" value="ECO:0007669"/>
    <property type="project" value="InterPro"/>
</dbReference>
<evidence type="ECO:0000256" key="6">
    <source>
        <dbReference type="SAM" id="Phobius"/>
    </source>
</evidence>
<organism evidence="8">
    <name type="scientific">Rosellinia necatrix</name>
    <name type="common">White root-rot fungus</name>
    <dbReference type="NCBI Taxonomy" id="77044"/>
    <lineage>
        <taxon>Eukaryota</taxon>
        <taxon>Fungi</taxon>
        <taxon>Dikarya</taxon>
        <taxon>Ascomycota</taxon>
        <taxon>Pezizomycotina</taxon>
        <taxon>Sordariomycetes</taxon>
        <taxon>Xylariomycetidae</taxon>
        <taxon>Xylariales</taxon>
        <taxon>Xylariaceae</taxon>
        <taxon>Rosellinia</taxon>
    </lineage>
</organism>
<evidence type="ECO:0000259" key="7">
    <source>
        <dbReference type="PROSITE" id="PS50850"/>
    </source>
</evidence>
<dbReference type="AlphaFoldDB" id="A0A1W2TM46"/>
<dbReference type="Gene3D" id="1.20.1720.10">
    <property type="entry name" value="Multidrug resistance protein D"/>
    <property type="match status" value="1"/>
</dbReference>
<dbReference type="GO" id="GO:0005886">
    <property type="term" value="C:plasma membrane"/>
    <property type="evidence" value="ECO:0007669"/>
    <property type="project" value="TreeGrafter"/>
</dbReference>
<keyword evidence="4 6" id="KW-0472">Membrane</keyword>
<evidence type="ECO:0000256" key="4">
    <source>
        <dbReference type="ARBA" id="ARBA00023136"/>
    </source>
</evidence>
<evidence type="ECO:0000256" key="5">
    <source>
        <dbReference type="SAM" id="MobiDB-lite"/>
    </source>
</evidence>
<feature type="transmembrane region" description="Helical" evidence="6">
    <location>
        <begin position="89"/>
        <end position="106"/>
    </location>
</feature>
<dbReference type="Pfam" id="PF07690">
    <property type="entry name" value="MFS_1"/>
    <property type="match status" value="1"/>
</dbReference>
<dbReference type="SUPFAM" id="SSF103473">
    <property type="entry name" value="MFS general substrate transporter"/>
    <property type="match status" value="2"/>
</dbReference>
<feature type="transmembrane region" description="Helical" evidence="6">
    <location>
        <begin position="118"/>
        <end position="136"/>
    </location>
</feature>
<dbReference type="OMA" id="AWPGEYG"/>
<feature type="region of interest" description="Disordered" evidence="5">
    <location>
        <begin position="1"/>
        <end position="34"/>
    </location>
</feature>
<accession>A0A1W2TM46</accession>
<dbReference type="PROSITE" id="PS50850">
    <property type="entry name" value="MFS"/>
    <property type="match status" value="1"/>
</dbReference>
<evidence type="ECO:0000256" key="3">
    <source>
        <dbReference type="ARBA" id="ARBA00022989"/>
    </source>
</evidence>
<sequence>MTRTSDTFAQELEMSGTSESDIVPRQGDEKNSQEQVAIPPGRYLTGIRLILVCTSLCICIFLPTAEISIVSTSLLTISTDLNGFDKSNWVITAYLSAFTGFLIIWAKIGHHIGLKTALLASLVIFIAFSAGCGASQSIDELIVFRALMGIGGAGAMALTSTAFFQIVPVASYSKMNSLLSCTLAVALVVSPLIGGGLSNGDHWRWVFYLNLPIGAVALVLLALALPNGFPRHADPTPEKLVKRKVVATVTSFLWEADVFGAFLLLGAVVFLVVALEEGGSVSYAWGSGLIIASFIISGVLLTAFSLWQWWAGRETTSAVPSFPRSFTHNRVLLPALLGAFLVGAPMTIASIQLPQRYQLINESSPLDAGVKFLAYGVPFPFGVVVTSILAGKFRLPFIYIIVLGTVLQIVGFALLSTTPGTVSPWGGQFGYSFIAGLGTGITGGLYNFLNPLSIDKKEQYLAIGAGVQARMLGGSVGIAVVNSVWINYVRQHLESMLTEADIDTLLTNIGTLGDFPPAVQKAFRAVCNDAYNLQMLATLGFVAAQVFVVAALWRRPAYRLSKEGALT</sequence>
<feature type="transmembrane region" description="Helical" evidence="6">
    <location>
        <begin position="461"/>
        <end position="486"/>
    </location>
</feature>
<dbReference type="InterPro" id="IPR036259">
    <property type="entry name" value="MFS_trans_sf"/>
</dbReference>
<keyword evidence="9" id="KW-1185">Reference proteome</keyword>
<feature type="transmembrane region" description="Helical" evidence="6">
    <location>
        <begin position="533"/>
        <end position="553"/>
    </location>
</feature>
<name>A0A1W2TM46_ROSNE</name>
<dbReference type="InterPro" id="IPR020846">
    <property type="entry name" value="MFS_dom"/>
</dbReference>
<feature type="transmembrane region" description="Helical" evidence="6">
    <location>
        <begin position="245"/>
        <end position="273"/>
    </location>
</feature>